<dbReference type="Proteomes" id="UP000008130">
    <property type="component" value="Chromosome"/>
</dbReference>
<sequence>MRYAFVAEHRQQFTVRAMCRCLCIQPSGFYAWLKTPLSRRTREDARQTELLSKAWKESGRVYGYRKLHDDLLDQGETSCANRIARLAKLAGIKAQIGYKRRPGSYGGKPSVVVDNTLARQFDVEAPDRAWVTDITYIRTQEGFAYLAVVIDLFSRRVIGWSLQSRQTTDVVLQALLMAVWRRKPKSRVLVHSDQGSQFTSMDWAAFLKHHNLEHSMSRRGNCHDNAVAESFFNLLKCALNLLSVLSLERRKIPWDNHQQQGRPRLVMPPARWRSSV</sequence>
<dbReference type="EMBL" id="CP002568">
    <property type="protein sequence ID" value="ADZ71013.1"/>
    <property type="molecule type" value="Genomic_DNA"/>
</dbReference>
<keyword evidence="3" id="KW-1185">Reference proteome</keyword>
<reference evidence="2 3" key="1">
    <citation type="journal article" date="2011" name="J. Bacteriol.">
        <title>Complete genome sequence of Polymorphum gilvum SL003B-26A1T, a crude oil-degrading bacterium from oil-polluted saline soil.</title>
        <authorList>
            <person name="Li S.G."/>
            <person name="Tang Y.Q."/>
            <person name="Nie Y."/>
            <person name="Cai M."/>
            <person name="Wu X.L."/>
        </authorList>
    </citation>
    <scope>NUCLEOTIDE SEQUENCE [LARGE SCALE GENOMIC DNA]</scope>
    <source>
        <strain evidence="3">LMG 25793 / CGMCC 1.9160 / SL003B-26A1</strain>
    </source>
</reference>
<dbReference type="AlphaFoldDB" id="F2J3I8"/>
<dbReference type="InterPro" id="IPR036397">
    <property type="entry name" value="RNaseH_sf"/>
</dbReference>
<dbReference type="PROSITE" id="PS50994">
    <property type="entry name" value="INTEGRASE"/>
    <property type="match status" value="1"/>
</dbReference>
<name>F2J3I8_POLGS</name>
<dbReference type="PANTHER" id="PTHR46889">
    <property type="entry name" value="TRANSPOSASE INSF FOR INSERTION SEQUENCE IS3B-RELATED"/>
    <property type="match status" value="1"/>
</dbReference>
<dbReference type="STRING" id="991905.SL003B_2589"/>
<accession>F2J3I8</accession>
<dbReference type="Gene3D" id="3.30.420.10">
    <property type="entry name" value="Ribonuclease H-like superfamily/Ribonuclease H"/>
    <property type="match status" value="1"/>
</dbReference>
<dbReference type="PANTHER" id="PTHR46889:SF4">
    <property type="entry name" value="TRANSPOSASE INSO FOR INSERTION SEQUENCE ELEMENT IS911B-RELATED"/>
    <property type="match status" value="1"/>
</dbReference>
<gene>
    <name evidence="2" type="ordered locus">SL003B_2589</name>
</gene>
<proteinExistence type="predicted"/>
<dbReference type="InterPro" id="IPR050900">
    <property type="entry name" value="Transposase_IS3/IS150/IS904"/>
</dbReference>
<dbReference type="KEGG" id="pgv:SL003B_2589"/>
<dbReference type="HOGENOM" id="CLU_027402_4_2_5"/>
<dbReference type="Pfam" id="PF13276">
    <property type="entry name" value="HTH_21"/>
    <property type="match status" value="1"/>
</dbReference>
<evidence type="ECO:0000313" key="2">
    <source>
        <dbReference type="EMBL" id="ADZ71013.1"/>
    </source>
</evidence>
<dbReference type="eggNOG" id="COG2801">
    <property type="taxonomic scope" value="Bacteria"/>
</dbReference>
<dbReference type="GO" id="GO:0015074">
    <property type="term" value="P:DNA integration"/>
    <property type="evidence" value="ECO:0007669"/>
    <property type="project" value="InterPro"/>
</dbReference>
<dbReference type="NCBIfam" id="NF033516">
    <property type="entry name" value="transpos_IS3"/>
    <property type="match status" value="1"/>
</dbReference>
<dbReference type="GO" id="GO:0003676">
    <property type="term" value="F:nucleic acid binding"/>
    <property type="evidence" value="ECO:0007669"/>
    <property type="project" value="InterPro"/>
</dbReference>
<dbReference type="InterPro" id="IPR048020">
    <property type="entry name" value="Transpos_IS3"/>
</dbReference>
<feature type="domain" description="Integrase catalytic" evidence="1">
    <location>
        <begin position="122"/>
        <end position="236"/>
    </location>
</feature>
<dbReference type="PATRIC" id="fig|991905.3.peg.2652"/>
<dbReference type="SUPFAM" id="SSF53098">
    <property type="entry name" value="Ribonuclease H-like"/>
    <property type="match status" value="1"/>
</dbReference>
<dbReference type="Pfam" id="PF00665">
    <property type="entry name" value="rve"/>
    <property type="match status" value="1"/>
</dbReference>
<dbReference type="InterPro" id="IPR012337">
    <property type="entry name" value="RNaseH-like_sf"/>
</dbReference>
<evidence type="ECO:0000313" key="3">
    <source>
        <dbReference type="Proteomes" id="UP000008130"/>
    </source>
</evidence>
<organism evidence="2 3">
    <name type="scientific">Polymorphum gilvum (strain LMG 25793 / CGMCC 1.9160 / SL003B-26A1)</name>
    <dbReference type="NCBI Taxonomy" id="991905"/>
    <lineage>
        <taxon>Bacteria</taxon>
        <taxon>Pseudomonadati</taxon>
        <taxon>Pseudomonadota</taxon>
        <taxon>Alphaproteobacteria</taxon>
        <taxon>Rhodobacterales</taxon>
        <taxon>Paracoccaceae</taxon>
        <taxon>Polymorphum</taxon>
    </lineage>
</organism>
<dbReference type="InterPro" id="IPR025948">
    <property type="entry name" value="HTH-like_dom"/>
</dbReference>
<protein>
    <submittedName>
        <fullName evidence="2">Integrase catalytic region</fullName>
    </submittedName>
</protein>
<dbReference type="InterPro" id="IPR001584">
    <property type="entry name" value="Integrase_cat-core"/>
</dbReference>
<evidence type="ECO:0000259" key="1">
    <source>
        <dbReference type="PROSITE" id="PS50994"/>
    </source>
</evidence>